<protein>
    <submittedName>
        <fullName evidence="2">Uncharacterized protein</fullName>
    </submittedName>
</protein>
<dbReference type="AlphaFoldDB" id="A0A1H2EEG6"/>
<keyword evidence="1" id="KW-0812">Transmembrane</keyword>
<sequence length="113" mass="12312">MLTKAIDNSVQCRSTGLYDNTGFVIGIDDMDSVRLGKTVSRCTFAATNAASETNNEGQCWVCFCHSRSAKQLHRCFHLGGQILVLFFLVGFQTQFGKGRNLAPVHAGQRVVAA</sequence>
<organism evidence="2 3">
    <name type="scientific">Halopseudomonas salegens</name>
    <dbReference type="NCBI Taxonomy" id="1434072"/>
    <lineage>
        <taxon>Bacteria</taxon>
        <taxon>Pseudomonadati</taxon>
        <taxon>Pseudomonadota</taxon>
        <taxon>Gammaproteobacteria</taxon>
        <taxon>Pseudomonadales</taxon>
        <taxon>Pseudomonadaceae</taxon>
        <taxon>Halopseudomonas</taxon>
    </lineage>
</organism>
<name>A0A1H2EEG6_9GAMM</name>
<proteinExistence type="predicted"/>
<gene>
    <name evidence="2" type="ORF">SAMN05216210_0629</name>
</gene>
<accession>A0A1H2EEG6</accession>
<keyword evidence="3" id="KW-1185">Reference proteome</keyword>
<reference evidence="3" key="1">
    <citation type="submission" date="2016-10" db="EMBL/GenBank/DDBJ databases">
        <authorList>
            <person name="Varghese N."/>
            <person name="Submissions S."/>
        </authorList>
    </citation>
    <scope>NUCLEOTIDE SEQUENCE [LARGE SCALE GENOMIC DNA]</scope>
    <source>
        <strain evidence="3">CECT 8338</strain>
    </source>
</reference>
<keyword evidence="1" id="KW-0472">Membrane</keyword>
<dbReference type="Proteomes" id="UP000243924">
    <property type="component" value="Chromosome I"/>
</dbReference>
<evidence type="ECO:0000313" key="2">
    <source>
        <dbReference type="EMBL" id="SDT93369.1"/>
    </source>
</evidence>
<keyword evidence="1" id="KW-1133">Transmembrane helix</keyword>
<dbReference type="EMBL" id="LT629787">
    <property type="protein sequence ID" value="SDT93369.1"/>
    <property type="molecule type" value="Genomic_DNA"/>
</dbReference>
<feature type="transmembrane region" description="Helical" evidence="1">
    <location>
        <begin position="75"/>
        <end position="95"/>
    </location>
</feature>
<evidence type="ECO:0000256" key="1">
    <source>
        <dbReference type="SAM" id="Phobius"/>
    </source>
</evidence>
<evidence type="ECO:0000313" key="3">
    <source>
        <dbReference type="Proteomes" id="UP000243924"/>
    </source>
</evidence>